<dbReference type="Proteomes" id="UP000184121">
    <property type="component" value="Unassembled WGS sequence"/>
</dbReference>
<keyword evidence="1" id="KW-0378">Hydrolase</keyword>
<keyword evidence="1" id="KW-0645">Protease</keyword>
<accession>A0A1M7ME58</accession>
<dbReference type="RefSeq" id="WP_086065488.1">
    <property type="nucleotide sequence ID" value="NZ_FRBY01000007.1"/>
</dbReference>
<evidence type="ECO:0000313" key="1">
    <source>
        <dbReference type="EMBL" id="SHM88630.1"/>
    </source>
</evidence>
<dbReference type="AlphaFoldDB" id="A0A1M7ME58"/>
<keyword evidence="2" id="KW-1185">Reference proteome</keyword>
<dbReference type="GO" id="GO:0006508">
    <property type="term" value="P:proteolysis"/>
    <property type="evidence" value="ECO:0007669"/>
    <property type="project" value="UniProtKB-KW"/>
</dbReference>
<dbReference type="STRING" id="29534.SAMN05444366_4484"/>
<reference evidence="2" key="1">
    <citation type="submission" date="2016-11" db="EMBL/GenBank/DDBJ databases">
        <authorList>
            <person name="Varghese N."/>
            <person name="Submissions S."/>
        </authorList>
    </citation>
    <scope>NUCLEOTIDE SEQUENCE [LARGE SCALE GENOMIC DNA]</scope>
    <source>
        <strain evidence="2">DSM 1811</strain>
    </source>
</reference>
<evidence type="ECO:0000313" key="2">
    <source>
        <dbReference type="Proteomes" id="UP000184121"/>
    </source>
</evidence>
<dbReference type="EMBL" id="FRBY01000007">
    <property type="protein sequence ID" value="SHM88630.1"/>
    <property type="molecule type" value="Genomic_DNA"/>
</dbReference>
<dbReference type="GO" id="GO:0008233">
    <property type="term" value="F:peptidase activity"/>
    <property type="evidence" value="ECO:0007669"/>
    <property type="project" value="UniProtKB-KW"/>
</dbReference>
<dbReference type="OrthoDB" id="5148996at2"/>
<dbReference type="Pfam" id="PF12385">
    <property type="entry name" value="Peptidase_C70"/>
    <property type="match status" value="1"/>
</dbReference>
<dbReference type="InterPro" id="IPR022118">
    <property type="entry name" value="Peptidase_C70_AvrRpt2"/>
</dbReference>
<proteinExistence type="predicted"/>
<organism evidence="1 2">
    <name type="scientific">Flavobacterium saccharophilum</name>
    <dbReference type="NCBI Taxonomy" id="29534"/>
    <lineage>
        <taxon>Bacteria</taxon>
        <taxon>Pseudomonadati</taxon>
        <taxon>Bacteroidota</taxon>
        <taxon>Flavobacteriia</taxon>
        <taxon>Flavobacteriales</taxon>
        <taxon>Flavobacteriaceae</taxon>
        <taxon>Flavobacterium</taxon>
    </lineage>
</organism>
<gene>
    <name evidence="1" type="ORF">SAMN05444366_4484</name>
</gene>
<sequence>MPNKELIFQMERQIFSNWCWAANAVSISKYYVRQAPFTQCKIVCGCLGRTDCCTHTIPRECNVTYYMDQALCFTRNFVRIVDEPLPVGLLIAEIEHGRVVCARIRWKNGDGHFVTIHGYNTVNSEVFVYVADPWGENTCIRLRDFAFNYKQAGGIWSHSYLTTGPHNIQNYTEVNDNLFSQAAQMVPFELSGQQAKLKFINYSLTPKIKSAIPHDFYVIDFAALKENKRILLKNKGIRVMEQNQEGRNVIFEYSSSKKKGDLQQIVSAGSYTDNYKRVLDKINSSLKKPNQAYHIGIVIQPELKVDAVWVQTADKKIDKFIALFTNGFLTADHEYSKRTFFKLLRENAIQKEINVDDRLGG</sequence>
<name>A0A1M7ME58_9FLAO</name>
<protein>
    <submittedName>
        <fullName evidence="1">Papain-like cysteine protease AvrRpt2</fullName>
    </submittedName>
</protein>